<accession>A0A0W8FEB2</accession>
<dbReference type="EMBL" id="LNQE01001323">
    <property type="protein sequence ID" value="KUG19137.1"/>
    <property type="molecule type" value="Genomic_DNA"/>
</dbReference>
<proteinExistence type="predicted"/>
<name>A0A0W8FEB2_9ZZZZ</name>
<dbReference type="EMBL" id="LNQE01001117">
    <property type="protein sequence ID" value="KUG20999.1"/>
    <property type="molecule type" value="Genomic_DNA"/>
</dbReference>
<organism evidence="1">
    <name type="scientific">hydrocarbon metagenome</name>
    <dbReference type="NCBI Taxonomy" id="938273"/>
    <lineage>
        <taxon>unclassified sequences</taxon>
        <taxon>metagenomes</taxon>
        <taxon>ecological metagenomes</taxon>
    </lineage>
</organism>
<protein>
    <submittedName>
        <fullName evidence="1">Uncharacterized protein</fullName>
    </submittedName>
</protein>
<reference evidence="1" key="1">
    <citation type="journal article" date="2015" name="Proc. Natl. Acad. Sci. U.S.A.">
        <title>Networks of energetic and metabolic interactions define dynamics in microbial communities.</title>
        <authorList>
            <person name="Embree M."/>
            <person name="Liu J.K."/>
            <person name="Al-Bassam M.M."/>
            <person name="Zengler K."/>
        </authorList>
    </citation>
    <scope>NUCLEOTIDE SEQUENCE</scope>
</reference>
<dbReference type="AlphaFoldDB" id="A0A0W8FEB2"/>
<sequence length="38" mass="4246">MPGTRLLESLLQQYLIQKPGDEVQHASPIIGKIIINKC</sequence>
<evidence type="ECO:0000313" key="1">
    <source>
        <dbReference type="EMBL" id="KUG19137.1"/>
    </source>
</evidence>
<evidence type="ECO:0000313" key="2">
    <source>
        <dbReference type="EMBL" id="KUG20999.1"/>
    </source>
</evidence>
<comment type="caution">
    <text evidence="1">The sequence shown here is derived from an EMBL/GenBank/DDBJ whole genome shotgun (WGS) entry which is preliminary data.</text>
</comment>
<gene>
    <name evidence="2" type="ORF">ASZ90_009265</name>
    <name evidence="1" type="ORF">ASZ90_011157</name>
</gene>